<dbReference type="InterPro" id="IPR011050">
    <property type="entry name" value="Pectin_lyase_fold/virulence"/>
</dbReference>
<evidence type="ECO:0000313" key="2">
    <source>
        <dbReference type="Proteomes" id="UP001281761"/>
    </source>
</evidence>
<gene>
    <name evidence="1" type="ORF">BLNAU_7139</name>
</gene>
<reference evidence="1 2" key="1">
    <citation type="journal article" date="2022" name="bioRxiv">
        <title>Genomics of Preaxostyla Flagellates Illuminates Evolutionary Transitions and the Path Towards Mitochondrial Loss.</title>
        <authorList>
            <person name="Novak L.V.F."/>
            <person name="Treitli S.C."/>
            <person name="Pyrih J."/>
            <person name="Halakuc P."/>
            <person name="Pipaliya S.V."/>
            <person name="Vacek V."/>
            <person name="Brzon O."/>
            <person name="Soukal P."/>
            <person name="Eme L."/>
            <person name="Dacks J.B."/>
            <person name="Karnkowska A."/>
            <person name="Elias M."/>
            <person name="Hampl V."/>
        </authorList>
    </citation>
    <scope>NUCLEOTIDE SEQUENCE [LARGE SCALE GENOMIC DNA]</scope>
    <source>
        <strain evidence="1">NAU3</strain>
        <tissue evidence="1">Gut</tissue>
    </source>
</reference>
<name>A0ABQ9Y2J1_9EUKA</name>
<organism evidence="1 2">
    <name type="scientific">Blattamonas nauphoetae</name>
    <dbReference type="NCBI Taxonomy" id="2049346"/>
    <lineage>
        <taxon>Eukaryota</taxon>
        <taxon>Metamonada</taxon>
        <taxon>Preaxostyla</taxon>
        <taxon>Oxymonadida</taxon>
        <taxon>Blattamonas</taxon>
    </lineage>
</organism>
<keyword evidence="2" id="KW-1185">Reference proteome</keyword>
<dbReference type="SUPFAM" id="SSF51126">
    <property type="entry name" value="Pectin lyase-like"/>
    <property type="match status" value="1"/>
</dbReference>
<evidence type="ECO:0000313" key="1">
    <source>
        <dbReference type="EMBL" id="KAK2957963.1"/>
    </source>
</evidence>
<accession>A0ABQ9Y2J1</accession>
<dbReference type="Proteomes" id="UP001281761">
    <property type="component" value="Unassembled WGS sequence"/>
</dbReference>
<dbReference type="EMBL" id="JARBJD010000042">
    <property type="protein sequence ID" value="KAK2957963.1"/>
    <property type="molecule type" value="Genomic_DNA"/>
</dbReference>
<protein>
    <submittedName>
        <fullName evidence="1">Uncharacterized protein</fullName>
    </submittedName>
</protein>
<sequence length="1678" mass="179611">MKPHPNSSQKVRRDSILLSGLHFDCGWEGICLSKITASTLTFTSCTIPQREMEYRFALLTARTNRQAKQPFSPWACFSRPLLDFSSLPSGRGDVRMTDIGMETSLVAGNFRNVTSSPSQTVIPSSLFSQKIIGTAVSHSTNHLTGTASLDMNDGGDLLCVNSSFAHCDSSLEPSEGPNSSLQHASSSDTQYKFDASTPESEIVFTRCTFLSMKASSLGSAIYHYRAPSSLSISECSFAHIQSSATSGGAVSFYHSEAKCPFTLTKSSFVNCSASDYGGSVCVRYATTATVTLSFFKNSTGRDSDADGGAISVHNTKSVVLSSSVFQNCSAGSSSFGGGGLSIRNCEQLSMNSLQFRGCRGKNGKDVWSVGVNLTDLTSNVTNCDSTSDTPSWYFADGGGNDTSLIPQTTTTRTLKSIQTTLREDEMSATFLATVSATVEGTMLVLVDNTDSHEQATDHSAPAIQRLLFFPFTSPTTTSSLVLTFGGFETLQLASTYSVVGSSISGTNLSSNSISFDTPDPTRLTGVVCRSGTGLDHAWLGLVGRGVAAGTYVCRIVGIDDFELSVTFDGSTESGTQNMLSSQVSISLFEEGSKFSFNTLYEVNLVTKQGSPEPVFLDPSRLLFTTPDPPRLMGVGEVRFTDHSKTSIEVDLVCGGLPVSTHTLTVSSANGTEISLSVKRSDSSNAKATAVVYSVTGGTVKLMFGETYTITSISNTVDSEFLFVPLLTFTVPSEPARIEAVSEISLNSAKTQLGFTMTGKDFFSQNFVVVVTRSSIDVESSSPINFVSETEMTVAFTTGLIESSTVLKYGTTYTLKSVSNATHSFAVNPSLRIPVPSAPIVTSISSSLSTNLTHFQLLLTGTNLPSTGTYTASLLSGETFEVIFLENRGTSKWFEGNATSSLTFNTSYTINTLISDEEHIVLQKQSFTTPEGPTLTGIEATLGSNPDFVDLTLDVKRITQVEWTLVVVEQGKTTEFSFPITFMSSSEGHTSVSVYNTKGSLEYSKIYQVKRLLLGTLTAAVPSPVTFTTPPEPARIESVSAVQNAMRTHIIVTMRGRALPTGSFSLSLSERPSETFTGTLKSEGIVQFEISLNHNTTPHLDYHSTYTLHTLSAKEVAVILNPGLQFNVLGKGFVVIVSGSDGDDVSTCGTVQKPCSSIRVGLERVLSDQEVEDSVVRIDKQSGFGGGVEVSGMSVVIEGMWGMKGEIVVEEGITTPKGKEGLLMLSGGEVILSELSLSLPSFAHTLSSTHPLFVIGGWGKCSMEHITMCGMDGEQIGMGLCGLVSGRVSMTDVYLKASSFSDGVSLISHSVPSNELEMILSDVVIENCTVVNAPLISFNSTHHSSSFSLVNSQFVSTRMIMSDSTQNVKGLVDISTPQTTIEIVGCVFVDCGTSSQNKLLSGSTLRIVVGSSSSNVASSRWDVSLASCLFVNNSGVGSGDSTGGVWIWLNEADWFLRSSERAHFSRIAALLSVLAKPDSCAATHNANHSNSCAWISSLLTHAILFPVKLLHSSFLFQYIWRLSPPKDDAPLLPIRSEESSSLSSFPDIPLAPFFGNPSEIIPTIKLSAGTYVGAEITVGPQERSLTTSLRDSIVTLNSSNPMKCVFIVNSTKLTLSDIRLLVPIEAPFLTGENLIVSSENVFHAYDVKLSCPPPILSSLHFFLSDFEIERKLQFSDILG</sequence>
<proteinExistence type="predicted"/>
<comment type="caution">
    <text evidence="1">The sequence shown here is derived from an EMBL/GenBank/DDBJ whole genome shotgun (WGS) entry which is preliminary data.</text>
</comment>